<dbReference type="PATRIC" id="fig|1353534.3.peg.2080"/>
<gene>
    <name evidence="5" type="primary">tetD_3</name>
    <name evidence="5" type="ORF">CLRAG_20430</name>
</gene>
<dbReference type="Proteomes" id="UP000093954">
    <property type="component" value="Unassembled WGS sequence"/>
</dbReference>
<evidence type="ECO:0000256" key="2">
    <source>
        <dbReference type="ARBA" id="ARBA00023125"/>
    </source>
</evidence>
<dbReference type="Pfam" id="PF12833">
    <property type="entry name" value="HTH_18"/>
    <property type="match status" value="1"/>
</dbReference>
<protein>
    <submittedName>
        <fullName evidence="5">Transposon Tn10 TetD protein</fullName>
    </submittedName>
</protein>
<comment type="caution">
    <text evidence="5">The sequence shown here is derived from an EMBL/GenBank/DDBJ whole genome shotgun (WGS) entry which is preliminary data.</text>
</comment>
<organism evidence="5 6">
    <name type="scientific">Clostridium ragsdalei P11</name>
    <dbReference type="NCBI Taxonomy" id="1353534"/>
    <lineage>
        <taxon>Bacteria</taxon>
        <taxon>Bacillati</taxon>
        <taxon>Bacillota</taxon>
        <taxon>Clostridia</taxon>
        <taxon>Eubacteriales</taxon>
        <taxon>Clostridiaceae</taxon>
        <taxon>Clostridium</taxon>
    </lineage>
</organism>
<feature type="domain" description="HTH araC/xylS-type" evidence="4">
    <location>
        <begin position="8"/>
        <end position="106"/>
    </location>
</feature>
<dbReference type="PROSITE" id="PS01124">
    <property type="entry name" value="HTH_ARAC_FAMILY_2"/>
    <property type="match status" value="1"/>
</dbReference>
<evidence type="ECO:0000313" key="5">
    <source>
        <dbReference type="EMBL" id="OBR93307.1"/>
    </source>
</evidence>
<dbReference type="Pfam" id="PF06445">
    <property type="entry name" value="GyrI-like"/>
    <property type="match status" value="1"/>
</dbReference>
<dbReference type="InterPro" id="IPR050908">
    <property type="entry name" value="SmbC-like"/>
</dbReference>
<dbReference type="PANTHER" id="PTHR40055:SF1">
    <property type="entry name" value="TRANSCRIPTIONAL REGULATOR YGIV-RELATED"/>
    <property type="match status" value="1"/>
</dbReference>
<name>A0A1A6ATC7_9CLOT</name>
<dbReference type="InterPro" id="IPR018060">
    <property type="entry name" value="HTH_AraC"/>
</dbReference>
<dbReference type="InterPro" id="IPR018062">
    <property type="entry name" value="HTH_AraC-typ_CS"/>
</dbReference>
<proteinExistence type="predicted"/>
<evidence type="ECO:0000256" key="1">
    <source>
        <dbReference type="ARBA" id="ARBA00023015"/>
    </source>
</evidence>
<dbReference type="InterPro" id="IPR009057">
    <property type="entry name" value="Homeodomain-like_sf"/>
</dbReference>
<keyword evidence="2" id="KW-0238">DNA-binding</keyword>
<keyword evidence="1" id="KW-0805">Transcription regulation</keyword>
<dbReference type="AlphaFoldDB" id="A0A1A6ATC7"/>
<keyword evidence="6" id="KW-1185">Reference proteome</keyword>
<dbReference type="Gene3D" id="3.20.80.10">
    <property type="entry name" value="Regulatory factor, effector binding domain"/>
    <property type="match status" value="1"/>
</dbReference>
<dbReference type="GO" id="GO:0003700">
    <property type="term" value="F:DNA-binding transcription factor activity"/>
    <property type="evidence" value="ECO:0007669"/>
    <property type="project" value="InterPro"/>
</dbReference>
<dbReference type="SUPFAM" id="SSF46689">
    <property type="entry name" value="Homeodomain-like"/>
    <property type="match status" value="2"/>
</dbReference>
<dbReference type="InterPro" id="IPR010499">
    <property type="entry name" value="AraC_E-bd"/>
</dbReference>
<dbReference type="PANTHER" id="PTHR40055">
    <property type="entry name" value="TRANSCRIPTIONAL REGULATOR YGIV-RELATED"/>
    <property type="match status" value="1"/>
</dbReference>
<dbReference type="EMBL" id="LROS01000021">
    <property type="protein sequence ID" value="OBR93307.1"/>
    <property type="molecule type" value="Genomic_DNA"/>
</dbReference>
<dbReference type="SMART" id="SM00871">
    <property type="entry name" value="AraC_E_bind"/>
    <property type="match status" value="1"/>
</dbReference>
<sequence length="277" mass="32642">MISNELVIKSIDYIMQHLDEEISIEDVANYCHLSKYYFSRIFKAETGESIYAFIKRLKMEQSAFRLKVEKDKLITDIGYDYGYSPSNYSSVFKKHNNISPAEFRKGKYTECVPNPFCEDKVARFQSFEEYDKQVIIQELDDFVVICERHIGNYIELGKNWLDFIEKYKDQLKEDTLLIERSYADPSVTRIDQCLYDICMTVDKDCSFHNVTTIRGGKFAIYRFDGLVQDIFTTFQGLFNVWLANSGYKMDERYGLDIYHSINWKNMCVVMDLCIPII</sequence>
<dbReference type="SUPFAM" id="SSF55136">
    <property type="entry name" value="Probable bacterial effector-binding domain"/>
    <property type="match status" value="1"/>
</dbReference>
<dbReference type="RefSeq" id="WP_065078323.1">
    <property type="nucleotide sequence ID" value="NZ_LROS01000021.1"/>
</dbReference>
<dbReference type="Gene3D" id="1.10.10.60">
    <property type="entry name" value="Homeodomain-like"/>
    <property type="match status" value="2"/>
</dbReference>
<dbReference type="SMART" id="SM00342">
    <property type="entry name" value="HTH_ARAC"/>
    <property type="match status" value="1"/>
</dbReference>
<dbReference type="PROSITE" id="PS00041">
    <property type="entry name" value="HTH_ARAC_FAMILY_1"/>
    <property type="match status" value="1"/>
</dbReference>
<evidence type="ECO:0000256" key="3">
    <source>
        <dbReference type="ARBA" id="ARBA00023163"/>
    </source>
</evidence>
<reference evidence="5 6" key="1">
    <citation type="journal article" date="2012" name="Front. Microbiol.">
        <title>Draft Genome Sequence of the Virulent Strain 01-B526 of the Fish Pathogen Aeromonas salmonicida.</title>
        <authorList>
            <person name="Charette S.J."/>
            <person name="Brochu F."/>
            <person name="Boyle B."/>
            <person name="Filion G."/>
            <person name="Tanaka K.H."/>
            <person name="Derome N."/>
        </authorList>
    </citation>
    <scope>NUCLEOTIDE SEQUENCE [LARGE SCALE GENOMIC DNA]</scope>
    <source>
        <strain evidence="5 6">P11</strain>
    </source>
</reference>
<keyword evidence="3" id="KW-0804">Transcription</keyword>
<accession>A0A1A6ATC7</accession>
<evidence type="ECO:0000313" key="6">
    <source>
        <dbReference type="Proteomes" id="UP000093954"/>
    </source>
</evidence>
<dbReference type="InterPro" id="IPR029442">
    <property type="entry name" value="GyrI-like"/>
</dbReference>
<evidence type="ECO:0000259" key="4">
    <source>
        <dbReference type="PROSITE" id="PS01124"/>
    </source>
</evidence>
<dbReference type="InterPro" id="IPR011256">
    <property type="entry name" value="Reg_factor_effector_dom_sf"/>
</dbReference>
<dbReference type="GO" id="GO:0043565">
    <property type="term" value="F:sequence-specific DNA binding"/>
    <property type="evidence" value="ECO:0007669"/>
    <property type="project" value="InterPro"/>
</dbReference>